<dbReference type="RefSeq" id="WP_174137016.1">
    <property type="nucleotide sequence ID" value="NZ_JABUFE010000003.1"/>
</dbReference>
<dbReference type="Pfam" id="PF06568">
    <property type="entry name" value="YjiS-like"/>
    <property type="match status" value="1"/>
</dbReference>
<protein>
    <submittedName>
        <fullName evidence="2">DUF1127 domain-containing protein</fullName>
    </submittedName>
</protein>
<accession>A0ABX2IV67</accession>
<gene>
    <name evidence="2" type="ORF">HRQ87_07910</name>
</gene>
<evidence type="ECO:0000259" key="1">
    <source>
        <dbReference type="Pfam" id="PF06568"/>
    </source>
</evidence>
<feature type="domain" description="YjiS-like" evidence="1">
    <location>
        <begin position="30"/>
        <end position="58"/>
    </location>
</feature>
<dbReference type="Proteomes" id="UP000777935">
    <property type="component" value="Unassembled WGS sequence"/>
</dbReference>
<evidence type="ECO:0000313" key="2">
    <source>
        <dbReference type="EMBL" id="NSX54727.1"/>
    </source>
</evidence>
<organism evidence="2 3">
    <name type="scientific">Parasulfitobacter algicola</name>
    <dbReference type="NCBI Taxonomy" id="2614809"/>
    <lineage>
        <taxon>Bacteria</taxon>
        <taxon>Pseudomonadati</taxon>
        <taxon>Pseudomonadota</taxon>
        <taxon>Alphaproteobacteria</taxon>
        <taxon>Rhodobacterales</taxon>
        <taxon>Roseobacteraceae</taxon>
        <taxon>Parasulfitobacter</taxon>
    </lineage>
</organism>
<keyword evidence="3" id="KW-1185">Reference proteome</keyword>
<comment type="caution">
    <text evidence="2">The sequence shown here is derived from an EMBL/GenBank/DDBJ whole genome shotgun (WGS) entry which is preliminary data.</text>
</comment>
<name>A0ABX2IV67_9RHOB</name>
<dbReference type="EMBL" id="JABUFE010000003">
    <property type="protein sequence ID" value="NSX54727.1"/>
    <property type="molecule type" value="Genomic_DNA"/>
</dbReference>
<dbReference type="InterPro" id="IPR009506">
    <property type="entry name" value="YjiS-like"/>
</dbReference>
<reference evidence="2 3" key="1">
    <citation type="submission" date="2020-06" db="EMBL/GenBank/DDBJ databases">
        <title>Sulfitobacter algicola sp. nov., isolated from green algae.</title>
        <authorList>
            <person name="Wang C."/>
        </authorList>
    </citation>
    <scope>NUCLEOTIDE SEQUENCE [LARGE SCALE GENOMIC DNA]</scope>
    <source>
        <strain evidence="2 3">1151</strain>
    </source>
</reference>
<evidence type="ECO:0000313" key="3">
    <source>
        <dbReference type="Proteomes" id="UP000777935"/>
    </source>
</evidence>
<sequence>MAHTSEMNTAHSGLFENLKTVVSGLQARHARYRQYRATVNELRSLSDRELSDLGLHRSIIFDVARHAVYDQ</sequence>
<proteinExistence type="predicted"/>